<comment type="caution">
    <text evidence="2">The sequence shown here is derived from an EMBL/GenBank/DDBJ whole genome shotgun (WGS) entry which is preliminary data.</text>
</comment>
<organism evidence="2">
    <name type="scientific">marine sediment metagenome</name>
    <dbReference type="NCBI Taxonomy" id="412755"/>
    <lineage>
        <taxon>unclassified sequences</taxon>
        <taxon>metagenomes</taxon>
        <taxon>ecological metagenomes</taxon>
    </lineage>
</organism>
<dbReference type="Gene3D" id="3.30.70.1430">
    <property type="entry name" value="Multidrug efflux transporter AcrB pore domain"/>
    <property type="match status" value="1"/>
</dbReference>
<evidence type="ECO:0000313" key="2">
    <source>
        <dbReference type="EMBL" id="KKK81528.1"/>
    </source>
</evidence>
<dbReference type="Gene3D" id="3.30.2090.10">
    <property type="entry name" value="Multidrug efflux transporter AcrB TolC docking domain, DN and DC subdomains"/>
    <property type="match status" value="1"/>
</dbReference>
<keyword evidence="1" id="KW-0472">Membrane</keyword>
<dbReference type="SUPFAM" id="SSF82866">
    <property type="entry name" value="Multidrug efflux transporter AcrB transmembrane domain"/>
    <property type="match status" value="1"/>
</dbReference>
<dbReference type="AlphaFoldDB" id="A0A0F8YJG0"/>
<dbReference type="GO" id="GO:0042910">
    <property type="term" value="F:xenobiotic transmembrane transporter activity"/>
    <property type="evidence" value="ECO:0007669"/>
    <property type="project" value="TreeGrafter"/>
</dbReference>
<evidence type="ECO:0000256" key="1">
    <source>
        <dbReference type="SAM" id="Phobius"/>
    </source>
</evidence>
<dbReference type="InterPro" id="IPR001036">
    <property type="entry name" value="Acrflvin-R"/>
</dbReference>
<gene>
    <name evidence="2" type="ORF">LCGC14_2812540</name>
</gene>
<feature type="transmembrane region" description="Helical" evidence="1">
    <location>
        <begin position="362"/>
        <end position="381"/>
    </location>
</feature>
<dbReference type="PANTHER" id="PTHR32063">
    <property type="match status" value="1"/>
</dbReference>
<dbReference type="EMBL" id="LAZR01053081">
    <property type="protein sequence ID" value="KKK81528.1"/>
    <property type="molecule type" value="Genomic_DNA"/>
</dbReference>
<keyword evidence="1" id="KW-0812">Transmembrane</keyword>
<feature type="non-terminal residue" evidence="2">
    <location>
        <position position="406"/>
    </location>
</feature>
<dbReference type="GO" id="GO:0005886">
    <property type="term" value="C:plasma membrane"/>
    <property type="evidence" value="ECO:0007669"/>
    <property type="project" value="TreeGrafter"/>
</dbReference>
<name>A0A0F8YJG0_9ZZZZ</name>
<dbReference type="PRINTS" id="PR00702">
    <property type="entry name" value="ACRIFLAVINRP"/>
</dbReference>
<dbReference type="SUPFAM" id="SSF82714">
    <property type="entry name" value="Multidrug efflux transporter AcrB TolC docking domain, DN and DC subdomains"/>
    <property type="match status" value="1"/>
</dbReference>
<dbReference type="Gene3D" id="3.30.70.1320">
    <property type="entry name" value="Multidrug efflux transporter AcrB pore domain like"/>
    <property type="match status" value="2"/>
</dbReference>
<dbReference type="Pfam" id="PF00873">
    <property type="entry name" value="ACR_tran"/>
    <property type="match status" value="2"/>
</dbReference>
<protein>
    <submittedName>
        <fullName evidence="2">Uncharacterized protein</fullName>
    </submittedName>
</protein>
<feature type="non-terminal residue" evidence="2">
    <location>
        <position position="1"/>
    </location>
</feature>
<dbReference type="PANTHER" id="PTHR32063:SF19">
    <property type="entry name" value="CATION EFFLUX SYSTEM PROTEIN CUSA"/>
    <property type="match status" value="1"/>
</dbReference>
<feature type="transmembrane region" description="Helical" evidence="1">
    <location>
        <begin position="387"/>
        <end position="405"/>
    </location>
</feature>
<dbReference type="InterPro" id="IPR027463">
    <property type="entry name" value="AcrB_DN_DC_subdom"/>
</dbReference>
<proteinExistence type="predicted"/>
<accession>A0A0F8YJG0</accession>
<sequence>VAQKELPEGVTPALGPDATALGQIFWYTLEGLDPETGEPVGGWDLDELRTIQDWYVRYALQSAEGISEVASVGGFVREYQVDVDPDAMRAYGVTLTDVFKAVKASNIDVGAKTLELNRVEYFIRGIGFIESVSDIESSVVKVHQNVPILIGQIAKVSLGPATRRGALDKAGAQAVGGVVVARYGDNPLKVIKNVKAKIAETSEALPSKAVIDFGEVSKEQVVLYAENQGFKAYEGPGLNNEAWLAHLRSTPRIDLSSVPSEQAERFARDHGFEAFKGRDVNRVAWLEYLRSIPRSDWPEWVSLEDEWPNWVTISKVTLIPFYDRTGLIYETLGTLNDAISQEILITVIVIIVMVMHLRSGLIISFTLPLAVLLSFIGMKFFGVDANIVALSGIAIAIGAMVDMGIV</sequence>
<dbReference type="SUPFAM" id="SSF82693">
    <property type="entry name" value="Multidrug efflux transporter AcrB pore domain, PN1, PN2, PC1 and PC2 subdomains"/>
    <property type="match status" value="1"/>
</dbReference>
<reference evidence="2" key="1">
    <citation type="journal article" date="2015" name="Nature">
        <title>Complex archaea that bridge the gap between prokaryotes and eukaryotes.</title>
        <authorList>
            <person name="Spang A."/>
            <person name="Saw J.H."/>
            <person name="Jorgensen S.L."/>
            <person name="Zaremba-Niedzwiedzka K."/>
            <person name="Martijn J."/>
            <person name="Lind A.E."/>
            <person name="van Eijk R."/>
            <person name="Schleper C."/>
            <person name="Guy L."/>
            <person name="Ettema T.J."/>
        </authorList>
    </citation>
    <scope>NUCLEOTIDE SEQUENCE</scope>
</reference>
<keyword evidence="1" id="KW-1133">Transmembrane helix</keyword>
<dbReference type="Gene3D" id="1.20.1640.10">
    <property type="entry name" value="Multidrug efflux transporter AcrB transmembrane domain"/>
    <property type="match status" value="1"/>
</dbReference>